<keyword evidence="2" id="KW-1185">Reference proteome</keyword>
<accession>A0AAD1UUF0</accession>
<reference evidence="1" key="1">
    <citation type="submission" date="2023-07" db="EMBL/GenBank/DDBJ databases">
        <authorList>
            <consortium name="AG Swart"/>
            <person name="Singh M."/>
            <person name="Singh A."/>
            <person name="Seah K."/>
            <person name="Emmerich C."/>
        </authorList>
    </citation>
    <scope>NUCLEOTIDE SEQUENCE</scope>
    <source>
        <strain evidence="1">DP1</strain>
    </source>
</reference>
<gene>
    <name evidence="1" type="ORF">ECRASSUSDP1_LOCUS13437</name>
</gene>
<dbReference type="AlphaFoldDB" id="A0AAD1UUF0"/>
<dbReference type="EMBL" id="CAMPGE010013371">
    <property type="protein sequence ID" value="CAI2372109.1"/>
    <property type="molecule type" value="Genomic_DNA"/>
</dbReference>
<evidence type="ECO:0000313" key="2">
    <source>
        <dbReference type="Proteomes" id="UP001295684"/>
    </source>
</evidence>
<dbReference type="Proteomes" id="UP001295684">
    <property type="component" value="Unassembled WGS sequence"/>
</dbReference>
<protein>
    <submittedName>
        <fullName evidence="1">Uncharacterized protein</fullName>
    </submittedName>
</protein>
<comment type="caution">
    <text evidence="1">The sequence shown here is derived from an EMBL/GenBank/DDBJ whole genome shotgun (WGS) entry which is preliminary data.</text>
</comment>
<proteinExistence type="predicted"/>
<organism evidence="1 2">
    <name type="scientific">Euplotes crassus</name>
    <dbReference type="NCBI Taxonomy" id="5936"/>
    <lineage>
        <taxon>Eukaryota</taxon>
        <taxon>Sar</taxon>
        <taxon>Alveolata</taxon>
        <taxon>Ciliophora</taxon>
        <taxon>Intramacronucleata</taxon>
        <taxon>Spirotrichea</taxon>
        <taxon>Hypotrichia</taxon>
        <taxon>Euplotida</taxon>
        <taxon>Euplotidae</taxon>
        <taxon>Moneuplotes</taxon>
    </lineage>
</organism>
<evidence type="ECO:0000313" key="1">
    <source>
        <dbReference type="EMBL" id="CAI2372109.1"/>
    </source>
</evidence>
<name>A0AAD1UUF0_EUPCR</name>
<sequence>MYSYSEEKTGGGGMKRRRVSHCAVYGVTQTRLSSKNSSLLDRFKRNFRNESEYDTRAGSTSTHQVLSQATKKQFEPVLAKKIEKLKFGRRSRKARHRLDTRFNIKNTISESSYISNNPEEIELTYTTQAKNPSKTPFINKSRGNRTRTTLLLSRSNTQNTSWFDIFRQKDHKVHKVNKSVADVRYKGNANDIGHLLKDRLHTRKLAQFEINLRDDSEEPGHEELQKLVTGYSRIKKNRVKHLQKFKDVKFLKNSYDYDSYLPPDKQSIIKKSPIFIKVKETLKESGRYKPKFCDTNLNNFRHLVTGFQNTNTLKWETTLRE</sequence>